<evidence type="ECO:0000313" key="4">
    <source>
        <dbReference type="Proteomes" id="UP000471147"/>
    </source>
</evidence>
<dbReference type="Proteomes" id="UP000471147">
    <property type="component" value="Unassembled WGS sequence"/>
</dbReference>
<comment type="caution">
    <text evidence="3">The sequence shown here is derived from an EMBL/GenBank/DDBJ whole genome shotgun (WGS) entry which is preliminary data.</text>
</comment>
<dbReference type="HAMAP" id="MF_00634">
    <property type="entry name" value="UPF0235"/>
    <property type="match status" value="1"/>
</dbReference>
<gene>
    <name evidence="3" type="ORF">EUU23_05345</name>
</gene>
<dbReference type="InterPro" id="IPR036591">
    <property type="entry name" value="YggU-like_sf"/>
</dbReference>
<dbReference type="SUPFAM" id="SSF69786">
    <property type="entry name" value="YggU-like"/>
    <property type="match status" value="1"/>
</dbReference>
<dbReference type="PANTHER" id="PTHR13420">
    <property type="entry name" value="UPF0235 PROTEIN C15ORF40"/>
    <property type="match status" value="1"/>
</dbReference>
<dbReference type="InterPro" id="IPR003746">
    <property type="entry name" value="DUF167"/>
</dbReference>
<dbReference type="OrthoDB" id="3176309at2"/>
<name>A0A6I4M3Q3_9SPHN</name>
<accession>A0A6I4M3Q3</accession>
<dbReference type="Gene3D" id="3.30.1200.10">
    <property type="entry name" value="YggU-like"/>
    <property type="match status" value="1"/>
</dbReference>
<keyword evidence="4" id="KW-1185">Reference proteome</keyword>
<comment type="similarity">
    <text evidence="1 2">Belongs to the UPF0235 family.</text>
</comment>
<protein>
    <recommendedName>
        <fullName evidence="2">UPF0235 protein EUU23_05345</fullName>
    </recommendedName>
</protein>
<sequence length="96" mass="10359">MEKMMTAPSPDTIAALMDAGGEMPVRVVPGARVEKAAVENGALKIWIRTAPEDGKANKAVIELLAKIISVPRSNVEIIKGLTSRDKRVRITLNPLK</sequence>
<dbReference type="GO" id="GO:0005737">
    <property type="term" value="C:cytoplasm"/>
    <property type="evidence" value="ECO:0007669"/>
    <property type="project" value="TreeGrafter"/>
</dbReference>
<dbReference type="PANTHER" id="PTHR13420:SF7">
    <property type="entry name" value="UPF0235 PROTEIN C15ORF40"/>
    <property type="match status" value="1"/>
</dbReference>
<reference evidence="3 4" key="1">
    <citation type="submission" date="2019-01" db="EMBL/GenBank/DDBJ databases">
        <title>Sphingorhabdus lacus sp.nov., isolated from an oligotrophic freshwater lake.</title>
        <authorList>
            <person name="Park M."/>
        </authorList>
    </citation>
    <scope>NUCLEOTIDE SEQUENCE [LARGE SCALE GENOMIC DNA]</scope>
    <source>
        <strain evidence="3 4">IMCC26285</strain>
    </source>
</reference>
<organism evidence="3 4">
    <name type="scientific">Sphingorhabdus profundilacus</name>
    <dbReference type="NCBI Taxonomy" id="2509718"/>
    <lineage>
        <taxon>Bacteria</taxon>
        <taxon>Pseudomonadati</taxon>
        <taxon>Pseudomonadota</taxon>
        <taxon>Alphaproteobacteria</taxon>
        <taxon>Sphingomonadales</taxon>
        <taxon>Sphingomonadaceae</taxon>
        <taxon>Sphingorhabdus</taxon>
    </lineage>
</organism>
<evidence type="ECO:0000256" key="1">
    <source>
        <dbReference type="ARBA" id="ARBA00010364"/>
    </source>
</evidence>
<dbReference type="NCBIfam" id="TIGR00251">
    <property type="entry name" value="DUF167 family protein"/>
    <property type="match status" value="1"/>
</dbReference>
<evidence type="ECO:0000313" key="3">
    <source>
        <dbReference type="EMBL" id="MVZ97128.1"/>
    </source>
</evidence>
<proteinExistence type="inferred from homology"/>
<dbReference type="Pfam" id="PF02594">
    <property type="entry name" value="DUF167"/>
    <property type="match status" value="1"/>
</dbReference>
<evidence type="ECO:0000256" key="2">
    <source>
        <dbReference type="HAMAP-Rule" id="MF_00634"/>
    </source>
</evidence>
<dbReference type="EMBL" id="SDWJ01000001">
    <property type="protein sequence ID" value="MVZ97128.1"/>
    <property type="molecule type" value="Genomic_DNA"/>
</dbReference>
<dbReference type="SMART" id="SM01152">
    <property type="entry name" value="DUF167"/>
    <property type="match status" value="1"/>
</dbReference>
<dbReference type="AlphaFoldDB" id="A0A6I4M3Q3"/>